<organism evidence="3 4">
    <name type="scientific">Seiridium cardinale</name>
    <dbReference type="NCBI Taxonomy" id="138064"/>
    <lineage>
        <taxon>Eukaryota</taxon>
        <taxon>Fungi</taxon>
        <taxon>Dikarya</taxon>
        <taxon>Ascomycota</taxon>
        <taxon>Pezizomycotina</taxon>
        <taxon>Sordariomycetes</taxon>
        <taxon>Xylariomycetidae</taxon>
        <taxon>Amphisphaeriales</taxon>
        <taxon>Sporocadaceae</taxon>
        <taxon>Seiridium</taxon>
    </lineage>
</organism>
<dbReference type="InterPro" id="IPR000086">
    <property type="entry name" value="NUDIX_hydrolase_dom"/>
</dbReference>
<gene>
    <name evidence="3" type="ORF">SCAR479_07894</name>
</gene>
<evidence type="ECO:0000256" key="1">
    <source>
        <dbReference type="ARBA" id="ARBA00022801"/>
    </source>
</evidence>
<dbReference type="InterPro" id="IPR051325">
    <property type="entry name" value="Nudix_hydrolase_domain"/>
</dbReference>
<dbReference type="PROSITE" id="PS00893">
    <property type="entry name" value="NUDIX_BOX"/>
    <property type="match status" value="1"/>
</dbReference>
<accession>A0ABR2XP94</accession>
<dbReference type="InterPro" id="IPR015797">
    <property type="entry name" value="NUDIX_hydrolase-like_dom_sf"/>
</dbReference>
<name>A0ABR2XP94_9PEZI</name>
<dbReference type="PANTHER" id="PTHR21340:SF0">
    <property type="entry name" value="BIS(5'-NUCLEOSYL)-TETRAPHOSPHATASE [ASYMMETRICAL]"/>
    <property type="match status" value="1"/>
</dbReference>
<evidence type="ECO:0000313" key="3">
    <source>
        <dbReference type="EMBL" id="KAK9775505.1"/>
    </source>
</evidence>
<protein>
    <submittedName>
        <fullName evidence="3">Nudix hydrolase domain-containing protein</fullName>
    </submittedName>
</protein>
<dbReference type="Pfam" id="PF00293">
    <property type="entry name" value="NUDIX"/>
    <property type="match status" value="1"/>
</dbReference>
<comment type="caution">
    <text evidence="3">The sequence shown here is derived from an EMBL/GenBank/DDBJ whole genome shotgun (WGS) entry which is preliminary data.</text>
</comment>
<dbReference type="PANTHER" id="PTHR21340">
    <property type="entry name" value="DIADENOSINE 5,5-P1,P4-TETRAPHOSPHATE PYROPHOSPHOHYDROLASE MUTT"/>
    <property type="match status" value="1"/>
</dbReference>
<dbReference type="InterPro" id="IPR020084">
    <property type="entry name" value="NUDIX_hydrolase_CS"/>
</dbReference>
<sequence length="345" mass="38793">MPQPCTHLAPLVSTAARFVWSRRQSLGSLVEYGLHAMVMGNGGADVHEHKSNPTHCWHGHGTFGTAEPVVASHCSPTKQYGDHSKREPHCSYHVVFARSLLVLAEPAPGRDGLFEVIHVLAAWPRSSHVGFGFCRQIAGAVAVVPSKSTLVCYESRIAAMAAYMWDTQIYPSEKFVESCGAILFDLSGRSRKVCLLHLVKKDHWVLPKGRRNCNETRQDAAVREVREESGFSCRLRPVTMPTRAPSDLEAADVQDLARTYHGLTEPFFLEVRDLGEEEGVKLVWWFIAEVDRSTPPGKPEVHFIPEFIDYEDAMNVLTFQKDRDMLRRAINLVESAGWNGFRRWN</sequence>
<keyword evidence="4" id="KW-1185">Reference proteome</keyword>
<evidence type="ECO:0000313" key="4">
    <source>
        <dbReference type="Proteomes" id="UP001465668"/>
    </source>
</evidence>
<reference evidence="3 4" key="1">
    <citation type="submission" date="2024-02" db="EMBL/GenBank/DDBJ databases">
        <title>First draft genome assembly of two strains of Seiridium cardinale.</title>
        <authorList>
            <person name="Emiliani G."/>
            <person name="Scali E."/>
        </authorList>
    </citation>
    <scope>NUCLEOTIDE SEQUENCE [LARGE SCALE GENOMIC DNA]</scope>
    <source>
        <strain evidence="3 4">BM-138-000479</strain>
    </source>
</reference>
<evidence type="ECO:0000259" key="2">
    <source>
        <dbReference type="PROSITE" id="PS51462"/>
    </source>
</evidence>
<dbReference type="SUPFAM" id="SSF55811">
    <property type="entry name" value="Nudix"/>
    <property type="match status" value="1"/>
</dbReference>
<dbReference type="EMBL" id="JARVKM010000034">
    <property type="protein sequence ID" value="KAK9775505.1"/>
    <property type="molecule type" value="Genomic_DNA"/>
</dbReference>
<keyword evidence="1 3" id="KW-0378">Hydrolase</keyword>
<dbReference type="Gene3D" id="3.90.79.10">
    <property type="entry name" value="Nucleoside Triphosphate Pyrophosphohydrolase"/>
    <property type="match status" value="1"/>
</dbReference>
<dbReference type="Proteomes" id="UP001465668">
    <property type="component" value="Unassembled WGS sequence"/>
</dbReference>
<feature type="domain" description="Nudix hydrolase" evidence="2">
    <location>
        <begin position="174"/>
        <end position="309"/>
    </location>
</feature>
<dbReference type="PROSITE" id="PS51462">
    <property type="entry name" value="NUDIX"/>
    <property type="match status" value="1"/>
</dbReference>
<proteinExistence type="predicted"/>
<dbReference type="GO" id="GO:0016787">
    <property type="term" value="F:hydrolase activity"/>
    <property type="evidence" value="ECO:0007669"/>
    <property type="project" value="UniProtKB-KW"/>
</dbReference>